<dbReference type="Proteomes" id="UP001283361">
    <property type="component" value="Unassembled WGS sequence"/>
</dbReference>
<evidence type="ECO:0000313" key="2">
    <source>
        <dbReference type="Proteomes" id="UP001283361"/>
    </source>
</evidence>
<sequence length="76" mass="8693">MQIRGLRKLFYITCNVLLIVKGNRFLSPLETRIDLRATRGQERSRDANDTTQLQEMNPRADTLARYSCVAPPEAAQ</sequence>
<evidence type="ECO:0000313" key="1">
    <source>
        <dbReference type="EMBL" id="KAK3781372.1"/>
    </source>
</evidence>
<comment type="caution">
    <text evidence="1">The sequence shown here is derived from an EMBL/GenBank/DDBJ whole genome shotgun (WGS) entry which is preliminary data.</text>
</comment>
<gene>
    <name evidence="1" type="ORF">RRG08_018998</name>
</gene>
<organism evidence="1 2">
    <name type="scientific">Elysia crispata</name>
    <name type="common">lettuce slug</name>
    <dbReference type="NCBI Taxonomy" id="231223"/>
    <lineage>
        <taxon>Eukaryota</taxon>
        <taxon>Metazoa</taxon>
        <taxon>Spiralia</taxon>
        <taxon>Lophotrochozoa</taxon>
        <taxon>Mollusca</taxon>
        <taxon>Gastropoda</taxon>
        <taxon>Heterobranchia</taxon>
        <taxon>Euthyneura</taxon>
        <taxon>Panpulmonata</taxon>
        <taxon>Sacoglossa</taxon>
        <taxon>Placobranchoidea</taxon>
        <taxon>Plakobranchidae</taxon>
        <taxon>Elysia</taxon>
    </lineage>
</organism>
<proteinExistence type="predicted"/>
<name>A0AAE1A5J4_9GAST</name>
<accession>A0AAE1A5J4</accession>
<dbReference type="AlphaFoldDB" id="A0AAE1A5J4"/>
<dbReference type="EMBL" id="JAWDGP010002624">
    <property type="protein sequence ID" value="KAK3781372.1"/>
    <property type="molecule type" value="Genomic_DNA"/>
</dbReference>
<protein>
    <submittedName>
        <fullName evidence="1">Uncharacterized protein</fullName>
    </submittedName>
</protein>
<keyword evidence="2" id="KW-1185">Reference proteome</keyword>
<reference evidence="1" key="1">
    <citation type="journal article" date="2023" name="G3 (Bethesda)">
        <title>A reference genome for the long-term kleptoplast-retaining sea slug Elysia crispata morphotype clarki.</title>
        <authorList>
            <person name="Eastman K.E."/>
            <person name="Pendleton A.L."/>
            <person name="Shaikh M.A."/>
            <person name="Suttiyut T."/>
            <person name="Ogas R."/>
            <person name="Tomko P."/>
            <person name="Gavelis G."/>
            <person name="Widhalm J.R."/>
            <person name="Wisecaver J.H."/>
        </authorList>
    </citation>
    <scope>NUCLEOTIDE SEQUENCE</scope>
    <source>
        <strain evidence="1">ECLA1</strain>
    </source>
</reference>